<proteinExistence type="inferred from homology"/>
<reference evidence="8" key="1">
    <citation type="journal article" date="2019" name="Int. J. Syst. Evol. Microbiol.">
        <title>The Global Catalogue of Microorganisms (GCM) 10K type strain sequencing project: providing services to taxonomists for standard genome sequencing and annotation.</title>
        <authorList>
            <consortium name="The Broad Institute Genomics Platform"/>
            <consortium name="The Broad Institute Genome Sequencing Center for Infectious Disease"/>
            <person name="Wu L."/>
            <person name="Ma J."/>
        </authorList>
    </citation>
    <scope>NUCLEOTIDE SEQUENCE [LARGE SCALE GENOMIC DNA]</scope>
    <source>
        <strain evidence="8">JCM 9687</strain>
    </source>
</reference>
<keyword evidence="8" id="KW-1185">Reference proteome</keyword>
<sequence>MTATEVEAERAEIEAAIAGRTVPGLLADIARTSPDALAFATAEQSWTWSQVHGRALSIAAALRSLGVLPGDVVGLMASNRPEHILADLGAATLGATTTTLYATLAPEQIRHVVVDSGAKVAVVEGEDAWRRWLPVLGEPTELGVVITLGEVGDARPHGFGGRIMSWDELLELGESVDDGEFLPADPDAQEERGPDPSDIAVLIYTSGTTGPSKGVELSHRALLYEVEALVRAAGLPEQVVSLSYLPLAHIAERVLSVYLPLRCGGETHFCPEIKQLPQRLAQVRPTILFGVPQVWDRLRTGIENRLAEQDGVRGKLGGWALRAALTGAEPDSTAAEKLLARLAHRAVLHRIPVALGLDRCAVRAVGAAPLPPGLERFFAGLGMGLTGVYGLSETCGAAVMHHAGSPRRPGTVGTPMPGVELRLTREGEVLVRGPLCTSGYRNLPEEDRELFTMDGFLRTGDLGSLDPDGTLRITGRQKEIIITAGGKNISPVVVESLLVEHPLIEQALVHGDGRPYLVALLAPDVEALREWAVANELPGNAPRAELLGDPKLRAEIDAAVAVANTRLARIEQVRGWEFAPTEWTEDGGELTPTRKIRRSVVVKHNQEHLDALYQG</sequence>
<evidence type="ECO:0000259" key="6">
    <source>
        <dbReference type="Pfam" id="PF00501"/>
    </source>
</evidence>
<dbReference type="Pfam" id="PF23562">
    <property type="entry name" value="AMP-binding_C_3"/>
    <property type="match status" value="1"/>
</dbReference>
<evidence type="ECO:0000256" key="5">
    <source>
        <dbReference type="ARBA" id="ARBA00032875"/>
    </source>
</evidence>
<dbReference type="CDD" id="cd05907">
    <property type="entry name" value="VL_LC_FACS_like"/>
    <property type="match status" value="1"/>
</dbReference>
<dbReference type="InterPro" id="IPR042099">
    <property type="entry name" value="ANL_N_sf"/>
</dbReference>
<keyword evidence="4" id="KW-0443">Lipid metabolism</keyword>
<dbReference type="PANTHER" id="PTHR43272">
    <property type="entry name" value="LONG-CHAIN-FATTY-ACID--COA LIGASE"/>
    <property type="match status" value="1"/>
</dbReference>
<evidence type="ECO:0000313" key="8">
    <source>
        <dbReference type="Proteomes" id="UP001500483"/>
    </source>
</evidence>
<evidence type="ECO:0000256" key="1">
    <source>
        <dbReference type="ARBA" id="ARBA00006432"/>
    </source>
</evidence>
<dbReference type="PANTHER" id="PTHR43272:SF32">
    <property type="entry name" value="AMP-DEPENDENT SYNTHETASE_LIGASE DOMAIN-CONTAINING PROTEIN"/>
    <property type="match status" value="1"/>
</dbReference>
<dbReference type="RefSeq" id="WP_344927900.1">
    <property type="nucleotide sequence ID" value="NZ_BAAAYK010000038.1"/>
</dbReference>
<organism evidence="7 8">
    <name type="scientific">Saccharopolyspora gregorii</name>
    <dbReference type="NCBI Taxonomy" id="33914"/>
    <lineage>
        <taxon>Bacteria</taxon>
        <taxon>Bacillati</taxon>
        <taxon>Actinomycetota</taxon>
        <taxon>Actinomycetes</taxon>
        <taxon>Pseudonocardiales</taxon>
        <taxon>Pseudonocardiaceae</taxon>
        <taxon>Saccharopolyspora</taxon>
    </lineage>
</organism>
<keyword evidence="2" id="KW-0436">Ligase</keyword>
<evidence type="ECO:0000256" key="4">
    <source>
        <dbReference type="ARBA" id="ARBA00023098"/>
    </source>
</evidence>
<evidence type="ECO:0000256" key="3">
    <source>
        <dbReference type="ARBA" id="ARBA00022832"/>
    </source>
</evidence>
<dbReference type="InterPro" id="IPR000873">
    <property type="entry name" value="AMP-dep_synth/lig_dom"/>
</dbReference>
<dbReference type="Pfam" id="PF00501">
    <property type="entry name" value="AMP-binding"/>
    <property type="match status" value="1"/>
</dbReference>
<feature type="domain" description="AMP-dependent synthetase/ligase" evidence="6">
    <location>
        <begin position="29"/>
        <end position="440"/>
    </location>
</feature>
<dbReference type="PROSITE" id="PS00455">
    <property type="entry name" value="AMP_BINDING"/>
    <property type="match status" value="1"/>
</dbReference>
<accession>A0ABP6RT93</accession>
<keyword evidence="3" id="KW-0276">Fatty acid metabolism</keyword>
<protein>
    <recommendedName>
        <fullName evidence="5">Acyl-CoA synthetase</fullName>
    </recommendedName>
</protein>
<dbReference type="InterPro" id="IPR020845">
    <property type="entry name" value="AMP-binding_CS"/>
</dbReference>
<evidence type="ECO:0000256" key="2">
    <source>
        <dbReference type="ARBA" id="ARBA00022598"/>
    </source>
</evidence>
<evidence type="ECO:0000313" key="7">
    <source>
        <dbReference type="EMBL" id="GAA3359364.1"/>
    </source>
</evidence>
<dbReference type="SUPFAM" id="SSF56801">
    <property type="entry name" value="Acetyl-CoA synthetase-like"/>
    <property type="match status" value="1"/>
</dbReference>
<dbReference type="Gene3D" id="3.40.50.12780">
    <property type="entry name" value="N-terminal domain of ligase-like"/>
    <property type="match status" value="1"/>
</dbReference>
<comment type="similarity">
    <text evidence="1">Belongs to the ATP-dependent AMP-binding enzyme family.</text>
</comment>
<dbReference type="EMBL" id="BAAAYK010000038">
    <property type="protein sequence ID" value="GAA3359364.1"/>
    <property type="molecule type" value="Genomic_DNA"/>
</dbReference>
<dbReference type="Proteomes" id="UP001500483">
    <property type="component" value="Unassembled WGS sequence"/>
</dbReference>
<name>A0ABP6RT93_9PSEU</name>
<gene>
    <name evidence="7" type="ORF">GCM10020366_35070</name>
</gene>
<comment type="caution">
    <text evidence="7">The sequence shown here is derived from an EMBL/GenBank/DDBJ whole genome shotgun (WGS) entry which is preliminary data.</text>
</comment>